<dbReference type="FunFam" id="3.40.30.10:FF:000014">
    <property type="entry name" value="Tau class glutathione S-transferase"/>
    <property type="match status" value="1"/>
</dbReference>
<evidence type="ECO:0000313" key="6">
    <source>
        <dbReference type="EMBL" id="KAA8548809.1"/>
    </source>
</evidence>
<dbReference type="GO" id="GO:0005829">
    <property type="term" value="C:cytosol"/>
    <property type="evidence" value="ECO:0007669"/>
    <property type="project" value="UniProtKB-SubCell"/>
</dbReference>
<reference evidence="6 7" key="1">
    <citation type="submission" date="2019-09" db="EMBL/GenBank/DDBJ databases">
        <title>A chromosome-level genome assembly of the Chinese tupelo Nyssa sinensis.</title>
        <authorList>
            <person name="Yang X."/>
            <person name="Kang M."/>
            <person name="Yang Y."/>
            <person name="Xiong H."/>
            <person name="Wang M."/>
            <person name="Zhang Z."/>
            <person name="Wang Z."/>
            <person name="Wu H."/>
            <person name="Ma T."/>
            <person name="Liu J."/>
            <person name="Xi Z."/>
        </authorList>
    </citation>
    <scope>NUCLEOTIDE SEQUENCE [LARGE SCALE GENOMIC DNA]</scope>
    <source>
        <strain evidence="6">J267</strain>
        <tissue evidence="6">Leaf</tissue>
    </source>
</reference>
<sequence length="194" mass="22207">MANQEVKLLSIRASPFGHRVEWALKLKGVGYEYIEEDIFNKSHLLLELNPVHKKVPVLIHDEKVIIESLLILEYLDEKWKEFPLLPQDPYERATARFWANFGDVQGKKGNNQFIPQWYQSTSMDSRVEKLEADVNSLTIGQQQILDKWNELSVQFNTKASSQPINGQLDLEGENSQAPLQNPNRRMGGTSGTSQ</sequence>
<feature type="domain" description="GST N-terminal" evidence="5">
    <location>
        <begin position="4"/>
        <end position="83"/>
    </location>
</feature>
<dbReference type="Gene3D" id="1.20.1050.10">
    <property type="match status" value="1"/>
</dbReference>
<comment type="catalytic activity">
    <reaction evidence="2 3">
        <text>RX + glutathione = an S-substituted glutathione + a halide anion + H(+)</text>
        <dbReference type="Rhea" id="RHEA:16437"/>
        <dbReference type="ChEBI" id="CHEBI:15378"/>
        <dbReference type="ChEBI" id="CHEBI:16042"/>
        <dbReference type="ChEBI" id="CHEBI:17792"/>
        <dbReference type="ChEBI" id="CHEBI:57925"/>
        <dbReference type="ChEBI" id="CHEBI:90779"/>
        <dbReference type="EC" id="2.5.1.18"/>
    </reaction>
</comment>
<comment type="function">
    <text evidence="3">Is involved in the conjugation of reduced glutathione to a wide number of exogenous and endogenous hydrophobic electrophiles.</text>
</comment>
<dbReference type="InterPro" id="IPR045073">
    <property type="entry name" value="Omega/Tau-like"/>
</dbReference>
<dbReference type="Proteomes" id="UP000325577">
    <property type="component" value="Linkage Group LG0"/>
</dbReference>
<dbReference type="InterPro" id="IPR004045">
    <property type="entry name" value="Glutathione_S-Trfase_N"/>
</dbReference>
<organism evidence="6 7">
    <name type="scientific">Nyssa sinensis</name>
    <dbReference type="NCBI Taxonomy" id="561372"/>
    <lineage>
        <taxon>Eukaryota</taxon>
        <taxon>Viridiplantae</taxon>
        <taxon>Streptophyta</taxon>
        <taxon>Embryophyta</taxon>
        <taxon>Tracheophyta</taxon>
        <taxon>Spermatophyta</taxon>
        <taxon>Magnoliopsida</taxon>
        <taxon>eudicotyledons</taxon>
        <taxon>Gunneridae</taxon>
        <taxon>Pentapetalae</taxon>
        <taxon>asterids</taxon>
        <taxon>Cornales</taxon>
        <taxon>Nyssaceae</taxon>
        <taxon>Nyssa</taxon>
    </lineage>
</organism>
<dbReference type="EC" id="2.5.1.18" evidence="3"/>
<dbReference type="EMBL" id="CM018031">
    <property type="protein sequence ID" value="KAA8548809.1"/>
    <property type="molecule type" value="Genomic_DNA"/>
</dbReference>
<proteinExistence type="inferred from homology"/>
<comment type="similarity">
    <text evidence="3">Belongs to the GST superfamily.</text>
</comment>
<dbReference type="PANTHER" id="PTHR11260:SF474">
    <property type="entry name" value="GLUTATHIONE TRANSFERASE"/>
    <property type="match status" value="1"/>
</dbReference>
<dbReference type="Gene3D" id="3.40.30.10">
    <property type="entry name" value="Glutaredoxin"/>
    <property type="match status" value="1"/>
</dbReference>
<feature type="region of interest" description="Disordered" evidence="4">
    <location>
        <begin position="162"/>
        <end position="194"/>
    </location>
</feature>
<gene>
    <name evidence="6" type="ORF">F0562_000493</name>
</gene>
<evidence type="ECO:0000259" key="5">
    <source>
        <dbReference type="PROSITE" id="PS50404"/>
    </source>
</evidence>
<feature type="compositionally biased region" description="Polar residues" evidence="4">
    <location>
        <begin position="173"/>
        <end position="183"/>
    </location>
</feature>
<dbReference type="AlphaFoldDB" id="A0A5J5C0R0"/>
<dbReference type="PANTHER" id="PTHR11260">
    <property type="entry name" value="GLUTATHIONE S-TRANSFERASE, GST, SUPERFAMILY, GST DOMAIN CONTAINING"/>
    <property type="match status" value="1"/>
</dbReference>
<evidence type="ECO:0000256" key="2">
    <source>
        <dbReference type="ARBA" id="ARBA00047960"/>
    </source>
</evidence>
<evidence type="ECO:0000313" key="7">
    <source>
        <dbReference type="Proteomes" id="UP000325577"/>
    </source>
</evidence>
<comment type="subcellular location">
    <subcellularLocation>
        <location evidence="3">Cytoplasm</location>
        <location evidence="3">Cytosol</location>
    </subcellularLocation>
</comment>
<dbReference type="GO" id="GO:0006749">
    <property type="term" value="P:glutathione metabolic process"/>
    <property type="evidence" value="ECO:0007669"/>
    <property type="project" value="TreeGrafter"/>
</dbReference>
<dbReference type="InterPro" id="IPR036249">
    <property type="entry name" value="Thioredoxin-like_sf"/>
</dbReference>
<accession>A0A5J5C0R0</accession>
<keyword evidence="3" id="KW-0963">Cytoplasm</keyword>
<dbReference type="InterPro" id="IPR040079">
    <property type="entry name" value="Glutathione_S-Trfase"/>
</dbReference>
<dbReference type="GO" id="GO:0004364">
    <property type="term" value="F:glutathione transferase activity"/>
    <property type="evidence" value="ECO:0007669"/>
    <property type="project" value="UniProtKB-UniRule"/>
</dbReference>
<dbReference type="OrthoDB" id="202840at2759"/>
<keyword evidence="7" id="KW-1185">Reference proteome</keyword>
<evidence type="ECO:0000256" key="3">
    <source>
        <dbReference type="RuleBase" id="RU369102"/>
    </source>
</evidence>
<protein>
    <recommendedName>
        <fullName evidence="3">Glutathione S-transferase</fullName>
        <ecNumber evidence="3">2.5.1.18</ecNumber>
    </recommendedName>
</protein>
<dbReference type="SFLD" id="SFLDG00358">
    <property type="entry name" value="Main_(cytGST)"/>
    <property type="match status" value="1"/>
</dbReference>
<dbReference type="SFLD" id="SFLDS00019">
    <property type="entry name" value="Glutathione_Transferase_(cytos"/>
    <property type="match status" value="1"/>
</dbReference>
<dbReference type="SUPFAM" id="SSF52833">
    <property type="entry name" value="Thioredoxin-like"/>
    <property type="match status" value="1"/>
</dbReference>
<evidence type="ECO:0000256" key="1">
    <source>
        <dbReference type="ARBA" id="ARBA00022679"/>
    </source>
</evidence>
<name>A0A5J5C0R0_9ASTE</name>
<dbReference type="PROSITE" id="PS50404">
    <property type="entry name" value="GST_NTER"/>
    <property type="match status" value="1"/>
</dbReference>
<keyword evidence="1 3" id="KW-0808">Transferase</keyword>
<dbReference type="Pfam" id="PF02798">
    <property type="entry name" value="GST_N"/>
    <property type="match status" value="1"/>
</dbReference>
<dbReference type="CDD" id="cd03058">
    <property type="entry name" value="GST_N_Tau"/>
    <property type="match status" value="1"/>
</dbReference>
<evidence type="ECO:0000256" key="4">
    <source>
        <dbReference type="SAM" id="MobiDB-lite"/>
    </source>
</evidence>